<reference evidence="4" key="1">
    <citation type="submission" date="2020-06" db="EMBL/GenBank/DDBJ databases">
        <authorList>
            <person name="Li T."/>
            <person name="Hu X."/>
            <person name="Zhang T."/>
            <person name="Song X."/>
            <person name="Zhang H."/>
            <person name="Dai N."/>
            <person name="Sheng W."/>
            <person name="Hou X."/>
            <person name="Wei L."/>
        </authorList>
    </citation>
    <scope>NUCLEOTIDE SEQUENCE</scope>
    <source>
        <strain evidence="4">KEN1</strain>
        <tissue evidence="4">Leaf</tissue>
    </source>
</reference>
<name>A0AAW2YCD5_9LAMI</name>
<reference evidence="4" key="2">
    <citation type="journal article" date="2024" name="Plant">
        <title>Genomic evolution and insights into agronomic trait innovations of Sesamum species.</title>
        <authorList>
            <person name="Miao H."/>
            <person name="Wang L."/>
            <person name="Qu L."/>
            <person name="Liu H."/>
            <person name="Sun Y."/>
            <person name="Le M."/>
            <person name="Wang Q."/>
            <person name="Wei S."/>
            <person name="Zheng Y."/>
            <person name="Lin W."/>
            <person name="Duan Y."/>
            <person name="Cao H."/>
            <person name="Xiong S."/>
            <person name="Wang X."/>
            <person name="Wei L."/>
            <person name="Li C."/>
            <person name="Ma Q."/>
            <person name="Ju M."/>
            <person name="Zhao R."/>
            <person name="Li G."/>
            <person name="Mu C."/>
            <person name="Tian Q."/>
            <person name="Mei H."/>
            <person name="Zhang T."/>
            <person name="Gao T."/>
            <person name="Zhang H."/>
        </authorList>
    </citation>
    <scope>NUCLEOTIDE SEQUENCE</scope>
    <source>
        <strain evidence="4">KEN1</strain>
    </source>
</reference>
<dbReference type="PROSITE" id="PS51375">
    <property type="entry name" value="PPR"/>
    <property type="match status" value="1"/>
</dbReference>
<evidence type="ECO:0000256" key="2">
    <source>
        <dbReference type="ARBA" id="ARBA00022737"/>
    </source>
</evidence>
<dbReference type="EMBL" id="JACGWN010000001">
    <property type="protein sequence ID" value="KAL0463319.1"/>
    <property type="molecule type" value="Genomic_DNA"/>
</dbReference>
<proteinExistence type="inferred from homology"/>
<organism evidence="4">
    <name type="scientific">Sesamum latifolium</name>
    <dbReference type="NCBI Taxonomy" id="2727402"/>
    <lineage>
        <taxon>Eukaryota</taxon>
        <taxon>Viridiplantae</taxon>
        <taxon>Streptophyta</taxon>
        <taxon>Embryophyta</taxon>
        <taxon>Tracheophyta</taxon>
        <taxon>Spermatophyta</taxon>
        <taxon>Magnoliopsida</taxon>
        <taxon>eudicotyledons</taxon>
        <taxon>Gunneridae</taxon>
        <taxon>Pentapetalae</taxon>
        <taxon>asterids</taxon>
        <taxon>lamiids</taxon>
        <taxon>Lamiales</taxon>
        <taxon>Pedaliaceae</taxon>
        <taxon>Sesamum</taxon>
    </lineage>
</organism>
<gene>
    <name evidence="4" type="ORF">Slati_0219500</name>
</gene>
<dbReference type="InterPro" id="IPR002885">
    <property type="entry name" value="PPR_rpt"/>
</dbReference>
<dbReference type="PANTHER" id="PTHR47941">
    <property type="entry name" value="PENTATRICOPEPTIDE REPEAT-CONTAINING PROTEIN 3, MITOCHONDRIAL"/>
    <property type="match status" value="1"/>
</dbReference>
<evidence type="ECO:0008006" key="5">
    <source>
        <dbReference type="Google" id="ProtNLM"/>
    </source>
</evidence>
<dbReference type="InterPro" id="IPR011990">
    <property type="entry name" value="TPR-like_helical_dom_sf"/>
</dbReference>
<dbReference type="AlphaFoldDB" id="A0AAW2YCD5"/>
<dbReference type="Gene3D" id="1.25.40.10">
    <property type="entry name" value="Tetratricopeptide repeat domain"/>
    <property type="match status" value="1"/>
</dbReference>
<comment type="caution">
    <text evidence="4">The sequence shown here is derived from an EMBL/GenBank/DDBJ whole genome shotgun (WGS) entry which is preliminary data.</text>
</comment>
<evidence type="ECO:0000313" key="4">
    <source>
        <dbReference type="EMBL" id="KAL0463319.1"/>
    </source>
</evidence>
<dbReference type="Pfam" id="PF13041">
    <property type="entry name" value="PPR_2"/>
    <property type="match status" value="1"/>
</dbReference>
<keyword evidence="2" id="KW-0677">Repeat</keyword>
<protein>
    <recommendedName>
        <fullName evidence="5">Pentatricopeptide repeat-containing protein</fullName>
    </recommendedName>
</protein>
<comment type="similarity">
    <text evidence="1">Belongs to the PPR family. P subfamily.</text>
</comment>
<evidence type="ECO:0000256" key="1">
    <source>
        <dbReference type="ARBA" id="ARBA00007626"/>
    </source>
</evidence>
<accession>A0AAW2YCD5</accession>
<evidence type="ECO:0000256" key="3">
    <source>
        <dbReference type="PROSITE-ProRule" id="PRU00708"/>
    </source>
</evidence>
<dbReference type="NCBIfam" id="TIGR00756">
    <property type="entry name" value="PPR"/>
    <property type="match status" value="2"/>
</dbReference>
<sequence>MQRDGHVPSVVTYNVLMNGYCKQGQMKNANMLLNAMLNIGVVPDDITYNILLEGYCKNGSREDVSNLRSAKGLILDYASYTSLIGSLRKAPKYHSKR</sequence>
<feature type="repeat" description="PPR" evidence="3">
    <location>
        <begin position="9"/>
        <end position="43"/>
    </location>
</feature>